<comment type="caution">
    <text evidence="4">The sequence shown here is derived from an EMBL/GenBank/DDBJ whole genome shotgun (WGS) entry which is preliminary data.</text>
</comment>
<feature type="signal peptide" evidence="2">
    <location>
        <begin position="1"/>
        <end position="21"/>
    </location>
</feature>
<sequence>MIPTWLTLLALLSLATGLASAAAMLRRLRAHPPRMKVMAAVWPLCCLFAGPLVLWFHARHGQGHADDATPFPAVVAKGTLHCGAGCTLGDILAETLALLVPAVLVPFGWPGLFGARIFAVWGLDFVFAFAIGLAFQYYAIAPMRGLGATAGIRAALKADAASLTAWQIGMYGTMAVAHFAVFPAVAPGAEVGAADPLFWFAMQIAMVAGFCTAFPVNAWLISRGIKERM</sequence>
<evidence type="ECO:0000313" key="4">
    <source>
        <dbReference type="EMBL" id="MBE3638333.1"/>
    </source>
</evidence>
<feature type="transmembrane region" description="Helical" evidence="1">
    <location>
        <begin position="161"/>
        <end position="185"/>
    </location>
</feature>
<dbReference type="RefSeq" id="WP_193181841.1">
    <property type="nucleotide sequence ID" value="NZ_JACVXA010000021.1"/>
</dbReference>
<name>A0A8J6YYX0_9RHOB</name>
<reference evidence="4" key="1">
    <citation type="submission" date="2020-09" db="EMBL/GenBank/DDBJ databases">
        <title>A novel bacterium of genus Mangrovicoccus, isolated from South China Sea.</title>
        <authorList>
            <person name="Huang H."/>
            <person name="Mo K."/>
            <person name="Hu Y."/>
        </authorList>
    </citation>
    <scope>NUCLEOTIDE SEQUENCE</scope>
    <source>
        <strain evidence="4">HB182678</strain>
    </source>
</reference>
<keyword evidence="1" id="KW-1133">Transmembrane helix</keyword>
<dbReference type="InterPro" id="IPR025509">
    <property type="entry name" value="DUF4396"/>
</dbReference>
<keyword evidence="1" id="KW-0472">Membrane</keyword>
<feature type="domain" description="DUF4396" evidence="3">
    <location>
        <begin position="75"/>
        <end position="226"/>
    </location>
</feature>
<dbReference type="EMBL" id="JACVXA010000021">
    <property type="protein sequence ID" value="MBE3638333.1"/>
    <property type="molecule type" value="Genomic_DNA"/>
</dbReference>
<feature type="chain" id="PRO_5035212515" evidence="2">
    <location>
        <begin position="22"/>
        <end position="229"/>
    </location>
</feature>
<evidence type="ECO:0000256" key="1">
    <source>
        <dbReference type="SAM" id="Phobius"/>
    </source>
</evidence>
<keyword evidence="1" id="KW-0812">Transmembrane</keyword>
<evidence type="ECO:0000256" key="2">
    <source>
        <dbReference type="SAM" id="SignalP"/>
    </source>
</evidence>
<keyword evidence="2" id="KW-0732">Signal</keyword>
<dbReference type="AlphaFoldDB" id="A0A8J6YYX0"/>
<protein>
    <submittedName>
        <fullName evidence="4">DUF4396 domain-containing protein</fullName>
    </submittedName>
</protein>
<feature type="transmembrane region" description="Helical" evidence="1">
    <location>
        <begin position="37"/>
        <end position="56"/>
    </location>
</feature>
<evidence type="ECO:0000313" key="5">
    <source>
        <dbReference type="Proteomes" id="UP000609121"/>
    </source>
</evidence>
<evidence type="ECO:0000259" key="3">
    <source>
        <dbReference type="Pfam" id="PF14342"/>
    </source>
</evidence>
<feature type="transmembrane region" description="Helical" evidence="1">
    <location>
        <begin position="118"/>
        <end position="140"/>
    </location>
</feature>
<feature type="transmembrane region" description="Helical" evidence="1">
    <location>
        <begin position="197"/>
        <end position="221"/>
    </location>
</feature>
<accession>A0A8J6YYX0</accession>
<gene>
    <name evidence="4" type="ORF">ICN82_08990</name>
</gene>
<dbReference type="Proteomes" id="UP000609121">
    <property type="component" value="Unassembled WGS sequence"/>
</dbReference>
<keyword evidence="5" id="KW-1185">Reference proteome</keyword>
<dbReference type="Pfam" id="PF14342">
    <property type="entry name" value="DUF4396"/>
    <property type="match status" value="1"/>
</dbReference>
<proteinExistence type="predicted"/>
<organism evidence="4 5">
    <name type="scientific">Mangrovicoccus algicola</name>
    <dbReference type="NCBI Taxonomy" id="2771008"/>
    <lineage>
        <taxon>Bacteria</taxon>
        <taxon>Pseudomonadati</taxon>
        <taxon>Pseudomonadota</taxon>
        <taxon>Alphaproteobacteria</taxon>
        <taxon>Rhodobacterales</taxon>
        <taxon>Paracoccaceae</taxon>
        <taxon>Mangrovicoccus</taxon>
    </lineage>
</organism>